<reference evidence="11" key="1">
    <citation type="submission" date="2020-05" db="EMBL/GenBank/DDBJ databases">
        <authorList>
            <person name="Chiriac C."/>
            <person name="Salcher M."/>
            <person name="Ghai R."/>
            <person name="Kavagutti S V."/>
        </authorList>
    </citation>
    <scope>NUCLEOTIDE SEQUENCE</scope>
</reference>
<organism evidence="11">
    <name type="scientific">freshwater metagenome</name>
    <dbReference type="NCBI Taxonomy" id="449393"/>
    <lineage>
        <taxon>unclassified sequences</taxon>
        <taxon>metagenomes</taxon>
        <taxon>ecological metagenomes</taxon>
    </lineage>
</organism>
<dbReference type="InterPro" id="IPR003660">
    <property type="entry name" value="HAMP_dom"/>
</dbReference>
<dbReference type="Gene3D" id="1.10.287.130">
    <property type="match status" value="1"/>
</dbReference>
<dbReference type="EC" id="2.7.13.3" evidence="2"/>
<evidence type="ECO:0000259" key="8">
    <source>
        <dbReference type="PROSITE" id="PS50109"/>
    </source>
</evidence>
<evidence type="ECO:0000313" key="11">
    <source>
        <dbReference type="EMBL" id="CAB5030298.1"/>
    </source>
</evidence>
<evidence type="ECO:0000256" key="7">
    <source>
        <dbReference type="SAM" id="Phobius"/>
    </source>
</evidence>
<evidence type="ECO:0000256" key="6">
    <source>
        <dbReference type="ARBA" id="ARBA00023012"/>
    </source>
</evidence>
<feature type="domain" description="Histidine kinase" evidence="8">
    <location>
        <begin position="263"/>
        <end position="472"/>
    </location>
</feature>
<feature type="domain" description="HAMP" evidence="9">
    <location>
        <begin position="203"/>
        <end position="255"/>
    </location>
</feature>
<dbReference type="SMART" id="SM00304">
    <property type="entry name" value="HAMP"/>
    <property type="match status" value="1"/>
</dbReference>
<dbReference type="SUPFAM" id="SSF47384">
    <property type="entry name" value="Homodimeric domain of signal transducing histidine kinase"/>
    <property type="match status" value="1"/>
</dbReference>
<dbReference type="InterPro" id="IPR005467">
    <property type="entry name" value="His_kinase_dom"/>
</dbReference>
<dbReference type="PROSITE" id="PS50109">
    <property type="entry name" value="HIS_KIN"/>
    <property type="match status" value="1"/>
</dbReference>
<keyword evidence="4" id="KW-0808">Transferase</keyword>
<dbReference type="CDD" id="cd00075">
    <property type="entry name" value="HATPase"/>
    <property type="match status" value="1"/>
</dbReference>
<dbReference type="Gene3D" id="6.10.340.10">
    <property type="match status" value="1"/>
</dbReference>
<evidence type="ECO:0000313" key="10">
    <source>
        <dbReference type="EMBL" id="CAB4334958.1"/>
    </source>
</evidence>
<dbReference type="PANTHER" id="PTHR43711:SF1">
    <property type="entry name" value="HISTIDINE KINASE 1"/>
    <property type="match status" value="1"/>
</dbReference>
<evidence type="ECO:0000256" key="1">
    <source>
        <dbReference type="ARBA" id="ARBA00000085"/>
    </source>
</evidence>
<dbReference type="Pfam" id="PF00672">
    <property type="entry name" value="HAMP"/>
    <property type="match status" value="1"/>
</dbReference>
<dbReference type="EMBL" id="CAESAO010000005">
    <property type="protein sequence ID" value="CAB4334958.1"/>
    <property type="molecule type" value="Genomic_DNA"/>
</dbReference>
<dbReference type="Pfam" id="PF02518">
    <property type="entry name" value="HATPase_c"/>
    <property type="match status" value="1"/>
</dbReference>
<dbReference type="InterPro" id="IPR036097">
    <property type="entry name" value="HisK_dim/P_sf"/>
</dbReference>
<dbReference type="PANTHER" id="PTHR43711">
    <property type="entry name" value="TWO-COMPONENT HISTIDINE KINASE"/>
    <property type="match status" value="1"/>
</dbReference>
<dbReference type="Gene3D" id="3.30.565.10">
    <property type="entry name" value="Histidine kinase-like ATPase, C-terminal domain"/>
    <property type="match status" value="1"/>
</dbReference>
<protein>
    <recommendedName>
        <fullName evidence="2">histidine kinase</fullName>
        <ecNumber evidence="2">2.7.13.3</ecNumber>
    </recommendedName>
</protein>
<dbReference type="GO" id="GO:0000155">
    <property type="term" value="F:phosphorelay sensor kinase activity"/>
    <property type="evidence" value="ECO:0007669"/>
    <property type="project" value="InterPro"/>
</dbReference>
<name>A0A6J7RP68_9ZZZZ</name>
<dbReference type="GO" id="GO:0016020">
    <property type="term" value="C:membrane"/>
    <property type="evidence" value="ECO:0007669"/>
    <property type="project" value="InterPro"/>
</dbReference>
<evidence type="ECO:0000256" key="4">
    <source>
        <dbReference type="ARBA" id="ARBA00022679"/>
    </source>
</evidence>
<dbReference type="PROSITE" id="PS50885">
    <property type="entry name" value="HAMP"/>
    <property type="match status" value="1"/>
</dbReference>
<sequence length="472" mass="50230">MRQPKSIANRLALLFFAITLGAMVIVYAGVVPRLESNLTSERTAQLSAHAQRFKGGIESKLAAGAPVDQIDLAVRAAADQANARVTLIGVGNNGKGTAPFVKSDSDLRTSIGNLVFPAGLQAIGSGSAETAVESISGGRVAEAALPLFSKDPESGRRVLGDVLVFSAPLGDVERNVTLVRNRILLAAVIALVVALVAGYLVALSFGRRVSRLETTARQVADGDRTAHFTVDNDDELGRLAAALEAMQTQLSELDSARRRFIATASHELRTPIFSLSGFVELLEDEQLDEATRLRFLGQLRDGVARLEKLTTDLLDLSRIDAGAVELQRELTDIGKLATEVANEFVPALTEHDSQLEVRIAAQPLQANCDPERLAQVVRILVDNAVAHTPKGTDVIVATSHPGERARIAVTDFGEGIPRGDIERAFEPFYTSDGTRGAGLGLAIAHELVERMGGTLSVESAPGRTTFAIELPA</sequence>
<dbReference type="PRINTS" id="PR00344">
    <property type="entry name" value="BCTRLSENSOR"/>
</dbReference>
<dbReference type="SMART" id="SM00387">
    <property type="entry name" value="HATPase_c"/>
    <property type="match status" value="1"/>
</dbReference>
<dbReference type="InterPro" id="IPR036890">
    <property type="entry name" value="HATPase_C_sf"/>
</dbReference>
<comment type="catalytic activity">
    <reaction evidence="1">
        <text>ATP + protein L-histidine = ADP + protein N-phospho-L-histidine.</text>
        <dbReference type="EC" id="2.7.13.3"/>
    </reaction>
</comment>
<dbReference type="CDD" id="cd00082">
    <property type="entry name" value="HisKA"/>
    <property type="match status" value="1"/>
</dbReference>
<keyword evidence="5" id="KW-0418">Kinase</keyword>
<proteinExistence type="predicted"/>
<dbReference type="SUPFAM" id="SSF55874">
    <property type="entry name" value="ATPase domain of HSP90 chaperone/DNA topoisomerase II/histidine kinase"/>
    <property type="match status" value="1"/>
</dbReference>
<dbReference type="SMART" id="SM00388">
    <property type="entry name" value="HisKA"/>
    <property type="match status" value="1"/>
</dbReference>
<dbReference type="InterPro" id="IPR003594">
    <property type="entry name" value="HATPase_dom"/>
</dbReference>
<evidence type="ECO:0000256" key="2">
    <source>
        <dbReference type="ARBA" id="ARBA00012438"/>
    </source>
</evidence>
<keyword evidence="6" id="KW-0902">Two-component regulatory system</keyword>
<keyword evidence="7" id="KW-1133">Transmembrane helix</keyword>
<dbReference type="AlphaFoldDB" id="A0A6J7RP68"/>
<dbReference type="InterPro" id="IPR003661">
    <property type="entry name" value="HisK_dim/P_dom"/>
</dbReference>
<evidence type="ECO:0000256" key="5">
    <source>
        <dbReference type="ARBA" id="ARBA00022777"/>
    </source>
</evidence>
<dbReference type="SUPFAM" id="SSF158472">
    <property type="entry name" value="HAMP domain-like"/>
    <property type="match status" value="1"/>
</dbReference>
<feature type="transmembrane region" description="Helical" evidence="7">
    <location>
        <begin position="183"/>
        <end position="202"/>
    </location>
</feature>
<evidence type="ECO:0000256" key="3">
    <source>
        <dbReference type="ARBA" id="ARBA00022553"/>
    </source>
</evidence>
<keyword evidence="7" id="KW-0472">Membrane</keyword>
<dbReference type="InterPro" id="IPR050736">
    <property type="entry name" value="Sensor_HK_Regulatory"/>
</dbReference>
<evidence type="ECO:0000259" key="9">
    <source>
        <dbReference type="PROSITE" id="PS50885"/>
    </source>
</evidence>
<dbReference type="EMBL" id="CAFBPX010000026">
    <property type="protein sequence ID" value="CAB5030298.1"/>
    <property type="molecule type" value="Genomic_DNA"/>
</dbReference>
<dbReference type="Pfam" id="PF00512">
    <property type="entry name" value="HisKA"/>
    <property type="match status" value="1"/>
</dbReference>
<gene>
    <name evidence="10" type="ORF">UFOPK3522_00113</name>
    <name evidence="11" type="ORF">UFOPK4175_00251</name>
</gene>
<keyword evidence="3" id="KW-0597">Phosphoprotein</keyword>
<dbReference type="FunFam" id="1.10.287.130:FF:000001">
    <property type="entry name" value="Two-component sensor histidine kinase"/>
    <property type="match status" value="1"/>
</dbReference>
<dbReference type="InterPro" id="IPR004358">
    <property type="entry name" value="Sig_transdc_His_kin-like_C"/>
</dbReference>
<accession>A0A6J7RP68</accession>
<dbReference type="CDD" id="cd06225">
    <property type="entry name" value="HAMP"/>
    <property type="match status" value="1"/>
</dbReference>
<keyword evidence="7" id="KW-0812">Transmembrane</keyword>